<keyword evidence="6" id="KW-1185">Reference proteome</keyword>
<dbReference type="Gene3D" id="3.90.180.10">
    <property type="entry name" value="Medium-chain alcohol dehydrogenases, catalytic domain"/>
    <property type="match status" value="1"/>
</dbReference>
<dbReference type="PANTHER" id="PTHR45348">
    <property type="entry name" value="HYPOTHETICAL OXIDOREDUCTASE (EUROFUNG)"/>
    <property type="match status" value="1"/>
</dbReference>
<reference evidence="5" key="1">
    <citation type="journal article" date="2020" name="Stud. Mycol.">
        <title>101 Dothideomycetes genomes: a test case for predicting lifestyles and emergence of pathogens.</title>
        <authorList>
            <person name="Haridas S."/>
            <person name="Albert R."/>
            <person name="Binder M."/>
            <person name="Bloem J."/>
            <person name="Labutti K."/>
            <person name="Salamov A."/>
            <person name="Andreopoulos B."/>
            <person name="Baker S."/>
            <person name="Barry K."/>
            <person name="Bills G."/>
            <person name="Bluhm B."/>
            <person name="Cannon C."/>
            <person name="Castanera R."/>
            <person name="Culley D."/>
            <person name="Daum C."/>
            <person name="Ezra D."/>
            <person name="Gonzalez J."/>
            <person name="Henrissat B."/>
            <person name="Kuo A."/>
            <person name="Liang C."/>
            <person name="Lipzen A."/>
            <person name="Lutzoni F."/>
            <person name="Magnuson J."/>
            <person name="Mondo S."/>
            <person name="Nolan M."/>
            <person name="Ohm R."/>
            <person name="Pangilinan J."/>
            <person name="Park H.-J."/>
            <person name="Ramirez L."/>
            <person name="Alfaro M."/>
            <person name="Sun H."/>
            <person name="Tritt A."/>
            <person name="Yoshinaga Y."/>
            <person name="Zwiers L.-H."/>
            <person name="Turgeon B."/>
            <person name="Goodwin S."/>
            <person name="Spatafora J."/>
            <person name="Crous P."/>
            <person name="Grigoriev I."/>
        </authorList>
    </citation>
    <scope>NUCLEOTIDE SEQUENCE</scope>
    <source>
        <strain evidence="5">CBS 627.86</strain>
    </source>
</reference>
<evidence type="ECO:0000259" key="4">
    <source>
        <dbReference type="SMART" id="SM00829"/>
    </source>
</evidence>
<evidence type="ECO:0000256" key="3">
    <source>
        <dbReference type="ARBA" id="ARBA00023002"/>
    </source>
</evidence>
<dbReference type="InterPro" id="IPR047122">
    <property type="entry name" value="Trans-enoyl_RdTase-like"/>
</dbReference>
<dbReference type="Gene3D" id="3.40.50.720">
    <property type="entry name" value="NAD(P)-binding Rossmann-like Domain"/>
    <property type="match status" value="1"/>
</dbReference>
<dbReference type="PANTHER" id="PTHR45348:SF2">
    <property type="entry name" value="ZINC-TYPE ALCOHOL DEHYDROGENASE-LIKE PROTEIN C2E1P3.01"/>
    <property type="match status" value="1"/>
</dbReference>
<proteinExistence type="inferred from homology"/>
<sequence length="351" mass="37536">MKGATVEKPTAPLEVCSDLEAPEPDDGQILVKSIYAAINPVDVFMTDWGVLVDEWPLVPGCETGGIVVKAGKDAVNPLGGHFKEGDEVCGCTRLGMMGYSPWQEYFLMDSQVTIPKPTNITLPQAATIGCGTTTAFLGVFDGLKVPLVDHENLPALRDEWVLVFGGASSVGKFAVQALKVAGYKVATTCSARSFDLLKSLGADLTLDYKASEQDQISELKTATSGKLNLIMDAVSVNNSLATSIFKAFADTTTGERLYTTTNDWELLPEASEGFISHPIKLGPIGRPDAVELNKRLNEFIPVIVKLIEHGKMKVGEYTVEGEGIEGIKGAWDVQKSGVKGSSKVLVKVADP</sequence>
<protein>
    <submittedName>
        <fullName evidence="5">Chaperonin 10-like protein</fullName>
    </submittedName>
</protein>
<comment type="subunit">
    <text evidence="2">Monomer.</text>
</comment>
<gene>
    <name evidence="5" type="ORF">BDV96DRAFT_301432</name>
</gene>
<dbReference type="CDD" id="cd08249">
    <property type="entry name" value="enoyl_reductase_like"/>
    <property type="match status" value="1"/>
</dbReference>
<dbReference type="InterPro" id="IPR036291">
    <property type="entry name" value="NAD(P)-bd_dom_sf"/>
</dbReference>
<evidence type="ECO:0000313" key="6">
    <source>
        <dbReference type="Proteomes" id="UP000799770"/>
    </source>
</evidence>
<dbReference type="SUPFAM" id="SSF51735">
    <property type="entry name" value="NAD(P)-binding Rossmann-fold domains"/>
    <property type="match status" value="1"/>
</dbReference>
<evidence type="ECO:0000256" key="2">
    <source>
        <dbReference type="ARBA" id="ARBA00011245"/>
    </source>
</evidence>
<dbReference type="SUPFAM" id="SSF50129">
    <property type="entry name" value="GroES-like"/>
    <property type="match status" value="1"/>
</dbReference>
<dbReference type="SMART" id="SM00829">
    <property type="entry name" value="PKS_ER"/>
    <property type="match status" value="1"/>
</dbReference>
<keyword evidence="3" id="KW-0560">Oxidoreductase</keyword>
<dbReference type="EMBL" id="ML977354">
    <property type="protein sequence ID" value="KAF2107453.1"/>
    <property type="molecule type" value="Genomic_DNA"/>
</dbReference>
<dbReference type="InterPro" id="IPR013154">
    <property type="entry name" value="ADH-like_N"/>
</dbReference>
<dbReference type="InterPro" id="IPR011032">
    <property type="entry name" value="GroES-like_sf"/>
</dbReference>
<dbReference type="AlphaFoldDB" id="A0A6A5YKF0"/>
<dbReference type="Pfam" id="PF00107">
    <property type="entry name" value="ADH_zinc_N"/>
    <property type="match status" value="1"/>
</dbReference>
<feature type="domain" description="Enoyl reductase (ER)" evidence="4">
    <location>
        <begin position="4"/>
        <end position="304"/>
    </location>
</feature>
<organism evidence="5 6">
    <name type="scientific">Lophiotrema nucula</name>
    <dbReference type="NCBI Taxonomy" id="690887"/>
    <lineage>
        <taxon>Eukaryota</taxon>
        <taxon>Fungi</taxon>
        <taxon>Dikarya</taxon>
        <taxon>Ascomycota</taxon>
        <taxon>Pezizomycotina</taxon>
        <taxon>Dothideomycetes</taxon>
        <taxon>Pleosporomycetidae</taxon>
        <taxon>Pleosporales</taxon>
        <taxon>Lophiotremataceae</taxon>
        <taxon>Lophiotrema</taxon>
    </lineage>
</organism>
<dbReference type="InterPro" id="IPR013149">
    <property type="entry name" value="ADH-like_C"/>
</dbReference>
<comment type="similarity">
    <text evidence="1">Belongs to the zinc-containing alcohol dehydrogenase family.</text>
</comment>
<name>A0A6A5YKF0_9PLEO</name>
<evidence type="ECO:0000313" key="5">
    <source>
        <dbReference type="EMBL" id="KAF2107453.1"/>
    </source>
</evidence>
<accession>A0A6A5YKF0</accession>
<dbReference type="Pfam" id="PF08240">
    <property type="entry name" value="ADH_N"/>
    <property type="match status" value="1"/>
</dbReference>
<dbReference type="OrthoDB" id="48317at2759"/>
<dbReference type="Proteomes" id="UP000799770">
    <property type="component" value="Unassembled WGS sequence"/>
</dbReference>
<dbReference type="InterPro" id="IPR020843">
    <property type="entry name" value="ER"/>
</dbReference>
<dbReference type="GO" id="GO:0016651">
    <property type="term" value="F:oxidoreductase activity, acting on NAD(P)H"/>
    <property type="evidence" value="ECO:0007669"/>
    <property type="project" value="InterPro"/>
</dbReference>
<evidence type="ECO:0000256" key="1">
    <source>
        <dbReference type="ARBA" id="ARBA00008072"/>
    </source>
</evidence>